<keyword evidence="2" id="KW-1185">Reference proteome</keyword>
<reference evidence="1 2" key="1">
    <citation type="journal article" date="2021" name="Hortic Res">
        <title>High-quality reference genome and annotation aids understanding of berry development for evergreen blueberry (Vaccinium darrowii).</title>
        <authorList>
            <person name="Yu J."/>
            <person name="Hulse-Kemp A.M."/>
            <person name="Babiker E."/>
            <person name="Staton M."/>
        </authorList>
    </citation>
    <scope>NUCLEOTIDE SEQUENCE [LARGE SCALE GENOMIC DNA]</scope>
    <source>
        <strain evidence="2">cv. NJ 8807/NJ 8810</strain>
        <tissue evidence="1">Young leaf</tissue>
    </source>
</reference>
<protein>
    <submittedName>
        <fullName evidence="1">Uncharacterized protein</fullName>
    </submittedName>
</protein>
<accession>A0ACB7XCG4</accession>
<sequence>MTNDNITFIKPGHIAQEVPRIEKLRRLKLEMNDIRMKELGFKSMATSLLPSNKKRKTKNTKAAVKLTDLGDDDPDYQPAEDEDALSSHSNDEEEIASTHSRKRSKTIAPHESPPRTEIVPSTESIVAPSPTQGSMAVPASMESIPGSESTPGSSTNTTVKASTSKRRGPTRGINTERLIAANGGKKLVVEIPREVGVPVGDNATRFASWVGVQVRVGAPLKEVEKWSDIPSAIKAPILQATRDKFDVKDYEDEEHVVLAVNRKCQTLYKNWRHKMKKRYLQLVKAGKNPYNTPYRGVKHEDWAWMIDNIWTNNDKEEIAKKKREARADLPFNHSMGSKSFAAAMTVETKKRGGQRPPTADFFKLSHYNGKTKKWVAPICERIHDQLEANPQEVEVPGSTATTQQEMAVEVDGKKWYLKDYGVSAKQPSKRSTGPSRGEVQVLKNQLETLTQDRQRQDDEMVTLKDLCQRQQEKLSEYDEKFETNSKLIDAQAKKIEQFEAIMSAFMQFGPRSSQKCTRIEILLSPQGLQVHSRITVEIVYLPPSLHTLDLVPLHKIPGISIIADHMVEKVANIHVEVKKKFFLIGEVKKKLEESVAEYKIDANIGM</sequence>
<dbReference type="Proteomes" id="UP000828048">
    <property type="component" value="Chromosome 6"/>
</dbReference>
<evidence type="ECO:0000313" key="2">
    <source>
        <dbReference type="Proteomes" id="UP000828048"/>
    </source>
</evidence>
<comment type="caution">
    <text evidence="1">The sequence shown here is derived from an EMBL/GenBank/DDBJ whole genome shotgun (WGS) entry which is preliminary data.</text>
</comment>
<evidence type="ECO:0000313" key="1">
    <source>
        <dbReference type="EMBL" id="KAH7838215.1"/>
    </source>
</evidence>
<proteinExistence type="predicted"/>
<name>A0ACB7XCG4_9ERIC</name>
<organism evidence="1 2">
    <name type="scientific">Vaccinium darrowii</name>
    <dbReference type="NCBI Taxonomy" id="229202"/>
    <lineage>
        <taxon>Eukaryota</taxon>
        <taxon>Viridiplantae</taxon>
        <taxon>Streptophyta</taxon>
        <taxon>Embryophyta</taxon>
        <taxon>Tracheophyta</taxon>
        <taxon>Spermatophyta</taxon>
        <taxon>Magnoliopsida</taxon>
        <taxon>eudicotyledons</taxon>
        <taxon>Gunneridae</taxon>
        <taxon>Pentapetalae</taxon>
        <taxon>asterids</taxon>
        <taxon>Ericales</taxon>
        <taxon>Ericaceae</taxon>
        <taxon>Vaccinioideae</taxon>
        <taxon>Vaccinieae</taxon>
        <taxon>Vaccinium</taxon>
    </lineage>
</organism>
<gene>
    <name evidence="1" type="ORF">Vadar_023508</name>
</gene>
<dbReference type="EMBL" id="CM037156">
    <property type="protein sequence ID" value="KAH7838215.1"/>
    <property type="molecule type" value="Genomic_DNA"/>
</dbReference>